<dbReference type="AlphaFoldDB" id="A0A1I3QUP3"/>
<name>A0A1I3QUP3_9RHOB</name>
<sequence length="98" mass="10894">MSQEEDLEAAFHAAHSTGLPYLSPMGPMILAATHLGVARDSRSFARIFDLAHALVIRECTSLEQELGLIETERKDVRTSRVFYRLTDAGDALFEAKDD</sequence>
<dbReference type="Proteomes" id="UP000183299">
    <property type="component" value="Unassembled WGS sequence"/>
</dbReference>
<protein>
    <recommendedName>
        <fullName evidence="3">Formate dehydrogenase F4B subunit</fullName>
    </recommendedName>
</protein>
<evidence type="ECO:0000313" key="2">
    <source>
        <dbReference type="Proteomes" id="UP000183299"/>
    </source>
</evidence>
<accession>A0A1I3QUP3</accession>
<reference evidence="1 2" key="1">
    <citation type="submission" date="2016-10" db="EMBL/GenBank/DDBJ databases">
        <authorList>
            <person name="de Groot N.N."/>
        </authorList>
    </citation>
    <scope>NUCLEOTIDE SEQUENCE [LARGE SCALE GENOMIC DNA]</scope>
    <source>
        <strain evidence="1 2">CGMCC 1.8891</strain>
    </source>
</reference>
<gene>
    <name evidence="1" type="ORF">SAMN04488138_10490</name>
</gene>
<dbReference type="GeneID" id="98664585"/>
<dbReference type="RefSeq" id="WP_066601953.1">
    <property type="nucleotide sequence ID" value="NZ_FORY01000004.1"/>
</dbReference>
<dbReference type="STRING" id="576117.SAMN04488138_10490"/>
<evidence type="ECO:0000313" key="1">
    <source>
        <dbReference type="EMBL" id="SFJ36981.1"/>
    </source>
</evidence>
<keyword evidence="2" id="KW-1185">Reference proteome</keyword>
<organism evidence="1 2">
    <name type="scientific">Celeribacter halophilus</name>
    <dbReference type="NCBI Taxonomy" id="576117"/>
    <lineage>
        <taxon>Bacteria</taxon>
        <taxon>Pseudomonadati</taxon>
        <taxon>Pseudomonadota</taxon>
        <taxon>Alphaproteobacteria</taxon>
        <taxon>Rhodobacterales</taxon>
        <taxon>Roseobacteraceae</taxon>
        <taxon>Celeribacter</taxon>
    </lineage>
</organism>
<proteinExistence type="predicted"/>
<dbReference type="EMBL" id="FORY01000004">
    <property type="protein sequence ID" value="SFJ36981.1"/>
    <property type="molecule type" value="Genomic_DNA"/>
</dbReference>
<evidence type="ECO:0008006" key="3">
    <source>
        <dbReference type="Google" id="ProtNLM"/>
    </source>
</evidence>
<dbReference type="OrthoDB" id="7876220at2"/>